<name>A5ZTX8_9FIRM</name>
<dbReference type="GO" id="GO:0005886">
    <property type="term" value="C:plasma membrane"/>
    <property type="evidence" value="ECO:0007669"/>
    <property type="project" value="UniProtKB-SubCell"/>
</dbReference>
<evidence type="ECO:0000256" key="4">
    <source>
        <dbReference type="ARBA" id="ARBA00022692"/>
    </source>
</evidence>
<evidence type="ECO:0000256" key="2">
    <source>
        <dbReference type="ARBA" id="ARBA00022475"/>
    </source>
</evidence>
<dbReference type="InterPro" id="IPR010656">
    <property type="entry name" value="DctM"/>
</dbReference>
<organism evidence="9 10">
    <name type="scientific">Blautia obeum ATCC 29174</name>
    <dbReference type="NCBI Taxonomy" id="411459"/>
    <lineage>
        <taxon>Bacteria</taxon>
        <taxon>Bacillati</taxon>
        <taxon>Bacillota</taxon>
        <taxon>Clostridia</taxon>
        <taxon>Lachnospirales</taxon>
        <taxon>Lachnospiraceae</taxon>
        <taxon>Blautia</taxon>
    </lineage>
</organism>
<keyword evidence="6 7" id="KW-0472">Membrane</keyword>
<dbReference type="EMBL" id="AAVO02000010">
    <property type="protein sequence ID" value="EDM87049.1"/>
    <property type="molecule type" value="Genomic_DNA"/>
</dbReference>
<comment type="caution">
    <text evidence="9">The sequence shown here is derived from an EMBL/GenBank/DDBJ whole genome shotgun (WGS) entry which is preliminary data.</text>
</comment>
<dbReference type="PANTHER" id="PTHR33362:SF2">
    <property type="entry name" value="TRAP TRANSPORTER LARGE PERMEASE PROTEIN"/>
    <property type="match status" value="1"/>
</dbReference>
<dbReference type="GO" id="GO:0022857">
    <property type="term" value="F:transmembrane transporter activity"/>
    <property type="evidence" value="ECO:0007669"/>
    <property type="project" value="TreeGrafter"/>
</dbReference>
<evidence type="ECO:0000256" key="7">
    <source>
        <dbReference type="SAM" id="Phobius"/>
    </source>
</evidence>
<keyword evidence="3" id="KW-0997">Cell inner membrane</keyword>
<feature type="transmembrane region" description="Helical" evidence="7">
    <location>
        <begin position="37"/>
        <end position="53"/>
    </location>
</feature>
<accession>A5ZTX8</accession>
<dbReference type="Proteomes" id="UP000006002">
    <property type="component" value="Unassembled WGS sequence"/>
</dbReference>
<evidence type="ECO:0000313" key="10">
    <source>
        <dbReference type="Proteomes" id="UP000006002"/>
    </source>
</evidence>
<feature type="transmembrane region" description="Helical" evidence="7">
    <location>
        <begin position="60"/>
        <end position="79"/>
    </location>
</feature>
<evidence type="ECO:0000256" key="6">
    <source>
        <dbReference type="ARBA" id="ARBA00023136"/>
    </source>
</evidence>
<feature type="transmembrane region" description="Helical" evidence="7">
    <location>
        <begin position="85"/>
        <end position="109"/>
    </location>
</feature>
<evidence type="ECO:0000259" key="8">
    <source>
        <dbReference type="Pfam" id="PF06808"/>
    </source>
</evidence>
<evidence type="ECO:0000313" key="9">
    <source>
        <dbReference type="EMBL" id="EDM87049.1"/>
    </source>
</evidence>
<dbReference type="InterPro" id="IPR004681">
    <property type="entry name" value="TRAP_DctM"/>
</dbReference>
<dbReference type="HOGENOM" id="CLU_019824_1_1_9"/>
<keyword evidence="5 7" id="KW-1133">Transmembrane helix</keyword>
<dbReference type="Pfam" id="PF06808">
    <property type="entry name" value="DctM"/>
    <property type="match status" value="1"/>
</dbReference>
<evidence type="ECO:0000256" key="1">
    <source>
        <dbReference type="ARBA" id="ARBA00004429"/>
    </source>
</evidence>
<keyword evidence="2" id="KW-1003">Cell membrane</keyword>
<comment type="subcellular location">
    <subcellularLocation>
        <location evidence="1">Cell inner membrane</location>
        <topology evidence="1">Multi-pass membrane protein</topology>
    </subcellularLocation>
</comment>
<evidence type="ECO:0000256" key="3">
    <source>
        <dbReference type="ARBA" id="ARBA00022519"/>
    </source>
</evidence>
<keyword evidence="4 7" id="KW-0812">Transmembrane</keyword>
<dbReference type="PANTHER" id="PTHR33362">
    <property type="entry name" value="SIALIC ACID TRAP TRANSPORTER PERMEASE PROTEIN SIAT-RELATED"/>
    <property type="match status" value="1"/>
</dbReference>
<evidence type="ECO:0000256" key="5">
    <source>
        <dbReference type="ARBA" id="ARBA00022989"/>
    </source>
</evidence>
<reference evidence="9 10" key="2">
    <citation type="submission" date="2007-04" db="EMBL/GenBank/DDBJ databases">
        <title>Draft genome sequence of Ruminococcus obeum (ATCC 29174).</title>
        <authorList>
            <person name="Sudarsanam P."/>
            <person name="Ley R."/>
            <person name="Guruge J."/>
            <person name="Turnbaugh P.J."/>
            <person name="Mahowald M."/>
            <person name="Liep D."/>
            <person name="Gordon J."/>
        </authorList>
    </citation>
    <scope>NUCLEOTIDE SEQUENCE [LARGE SCALE GENOMIC DNA]</scope>
    <source>
        <strain evidence="9 10">ATCC 29174</strain>
    </source>
</reference>
<gene>
    <name evidence="9" type="ORF">RUMOBE_02460</name>
</gene>
<protein>
    <submittedName>
        <fullName evidence="9">Conserved domain protein</fullName>
    </submittedName>
</protein>
<dbReference type="AlphaFoldDB" id="A5ZTX8"/>
<feature type="domain" description="TRAP C4-dicarboxylate transport system permease DctM subunit" evidence="8">
    <location>
        <begin position="1"/>
        <end position="140"/>
    </location>
</feature>
<feature type="transmembrane region" description="Helical" evidence="7">
    <location>
        <begin position="121"/>
        <end position="140"/>
    </location>
</feature>
<proteinExistence type="predicted"/>
<dbReference type="eggNOG" id="COG1593">
    <property type="taxonomic scope" value="Bacteria"/>
</dbReference>
<sequence>MVMALIGVSSAFGWVVSYLRIPMKLTNFMMSISSNKIVLLLLINLLLLVMGALMDMICSILIITPIILPIVAAVGVTPLQLGVIMIFNLGIGLMTPPFGVLLYVCSAISGRNIEQLVKASVPFYIVMFGALLAITFIPQLTTFLPGILFG</sequence>
<reference evidence="9 10" key="1">
    <citation type="submission" date="2007-03" db="EMBL/GenBank/DDBJ databases">
        <authorList>
            <person name="Fulton L."/>
            <person name="Clifton S."/>
            <person name="Fulton B."/>
            <person name="Xu J."/>
            <person name="Minx P."/>
            <person name="Pepin K.H."/>
            <person name="Johnson M."/>
            <person name="Thiruvilangam P."/>
            <person name="Bhonagiri V."/>
            <person name="Nash W.E."/>
            <person name="Mardis E.R."/>
            <person name="Wilson R.K."/>
        </authorList>
    </citation>
    <scope>NUCLEOTIDE SEQUENCE [LARGE SCALE GENOMIC DNA]</scope>
    <source>
        <strain evidence="9 10">ATCC 29174</strain>
    </source>
</reference>